<dbReference type="InterPro" id="IPR036839">
    <property type="entry name" value="MptD_sf"/>
</dbReference>
<dbReference type="GO" id="GO:0004150">
    <property type="term" value="F:dihydroneopterin aldolase activity"/>
    <property type="evidence" value="ECO:0007669"/>
    <property type="project" value="UniProtKB-UniRule"/>
</dbReference>
<dbReference type="AlphaFoldDB" id="E3GWG9"/>
<evidence type="ECO:0000313" key="4">
    <source>
        <dbReference type="Proteomes" id="UP000002315"/>
    </source>
</evidence>
<dbReference type="HAMAP" id="MF_02130">
    <property type="entry name" value="DHNA_arch"/>
    <property type="match status" value="1"/>
</dbReference>
<comment type="caution">
    <text evidence="1">Lacks conserved residue(s) required for the propagation of feature annotation.</text>
</comment>
<evidence type="ECO:0000313" key="3">
    <source>
        <dbReference type="EMBL" id="ADP77934.1"/>
    </source>
</evidence>
<comment type="similarity">
    <text evidence="1">Belongs to the archaeal dihydroneopterin aldolase family.</text>
</comment>
<evidence type="ECO:0000259" key="2">
    <source>
        <dbReference type="Pfam" id="PF04038"/>
    </source>
</evidence>
<keyword evidence="1" id="KW-0456">Lyase</keyword>
<dbReference type="EMBL" id="CP002278">
    <property type="protein sequence ID" value="ADP77934.1"/>
    <property type="molecule type" value="Genomic_DNA"/>
</dbReference>
<dbReference type="STRING" id="523846.Mfer_1148"/>
<dbReference type="OrthoDB" id="132689at2157"/>
<dbReference type="GO" id="GO:2001118">
    <property type="term" value="P:tetrahydromethanopterin biosynthetic process"/>
    <property type="evidence" value="ECO:0007669"/>
    <property type="project" value="UniProtKB-UniRule"/>
</dbReference>
<feature type="binding site" evidence="1">
    <location>
        <position position="23"/>
    </location>
    <ligand>
        <name>substrate</name>
    </ligand>
</feature>
<sequence>MAEKKEIEKYFKNLSNRERAIFEGAISMGALFHQFIGVPISKKNLELIKDAIESSIKLQPAIKDVKVKINEKKVEEMESKFNYTTLTEEMLDVKIISRVKDIEAVIRMKYIDKLKYPLIYVEKVRGVNNKI</sequence>
<keyword evidence="4" id="KW-1185">Reference proteome</keyword>
<evidence type="ECO:0000256" key="1">
    <source>
        <dbReference type="HAMAP-Rule" id="MF_02130"/>
    </source>
</evidence>
<dbReference type="InterPro" id="IPR027508">
    <property type="entry name" value="DHN_aldolase_MptD"/>
</dbReference>
<dbReference type="InterPro" id="IPR007181">
    <property type="entry name" value="MtpD_C"/>
</dbReference>
<comment type="subunit">
    <text evidence="1">Homotetramer.</text>
</comment>
<feature type="domain" description="Dihydroneopterin aldolase MtpD C-terminal" evidence="2">
    <location>
        <begin position="15"/>
        <end position="122"/>
    </location>
</feature>
<dbReference type="Gene3D" id="3.30.1300.20">
    <property type="entry name" value="7,8-dihydroneopterin aldolase (MptD)"/>
    <property type="match status" value="1"/>
</dbReference>
<protein>
    <recommendedName>
        <fullName evidence="1">Dihydroneopterin aldolase</fullName>
        <shortName evidence="1">DHNA</shortName>
        <ecNumber evidence="1">4.1.2.25</ecNumber>
    </recommendedName>
    <alternativeName>
        <fullName evidence="1">7,8-dihydroneopterin aldolase</fullName>
    </alternativeName>
</protein>
<dbReference type="UniPathway" id="UPA00065"/>
<dbReference type="EC" id="4.1.2.25" evidence="1"/>
<dbReference type="HOGENOM" id="CLU_149105_1_0_2"/>
<dbReference type="Pfam" id="PF04038">
    <property type="entry name" value="DHNA"/>
    <property type="match status" value="1"/>
</dbReference>
<proteinExistence type="inferred from homology"/>
<accession>E3GWG9</accession>
<organism evidence="3 4">
    <name type="scientific">Methanothermus fervidus (strain ATCC 43054 / DSM 2088 / JCM 10308 / V24 S)</name>
    <dbReference type="NCBI Taxonomy" id="523846"/>
    <lineage>
        <taxon>Archaea</taxon>
        <taxon>Methanobacteriati</taxon>
        <taxon>Methanobacteriota</taxon>
        <taxon>Methanomada group</taxon>
        <taxon>Methanobacteria</taxon>
        <taxon>Methanobacteriales</taxon>
        <taxon>Methanothermaceae</taxon>
        <taxon>Methanothermus</taxon>
    </lineage>
</organism>
<comment type="catalytic activity">
    <reaction evidence="1">
        <text>7,8-dihydroneopterin = 6-hydroxymethyl-7,8-dihydropterin + glycolaldehyde</text>
        <dbReference type="Rhea" id="RHEA:10540"/>
        <dbReference type="ChEBI" id="CHEBI:17001"/>
        <dbReference type="ChEBI" id="CHEBI:17071"/>
        <dbReference type="ChEBI" id="CHEBI:44841"/>
        <dbReference type="EC" id="4.1.2.25"/>
    </reaction>
</comment>
<reference evidence="3 4" key="1">
    <citation type="journal article" date="2010" name="Stand. Genomic Sci.">
        <title>Complete genome sequence of Methanothermus fervidus type strain (V24S).</title>
        <authorList>
            <person name="Anderson I."/>
            <person name="Djao O.D."/>
            <person name="Misra M."/>
            <person name="Chertkov O."/>
            <person name="Nolan M."/>
            <person name="Lucas S."/>
            <person name="Lapidus A."/>
            <person name="Del Rio T.G."/>
            <person name="Tice H."/>
            <person name="Cheng J.F."/>
            <person name="Tapia R."/>
            <person name="Han C."/>
            <person name="Goodwin L."/>
            <person name="Pitluck S."/>
            <person name="Liolios K."/>
            <person name="Ivanova N."/>
            <person name="Mavromatis K."/>
            <person name="Mikhailova N."/>
            <person name="Pati A."/>
            <person name="Brambilla E."/>
            <person name="Chen A."/>
            <person name="Palaniappan K."/>
            <person name="Land M."/>
            <person name="Hauser L."/>
            <person name="Chang Y.J."/>
            <person name="Jeffries C.D."/>
            <person name="Sikorski J."/>
            <person name="Spring S."/>
            <person name="Rohde M."/>
            <person name="Eichinger K."/>
            <person name="Huber H."/>
            <person name="Wirth R."/>
            <person name="Goker M."/>
            <person name="Detter J.C."/>
            <person name="Woyke T."/>
            <person name="Bristow J."/>
            <person name="Eisen J.A."/>
            <person name="Markowitz V."/>
            <person name="Hugenholtz P."/>
            <person name="Klenk H.P."/>
            <person name="Kyrpides N.C."/>
        </authorList>
    </citation>
    <scope>NUCLEOTIDE SEQUENCE [LARGE SCALE GENOMIC DNA]</scope>
    <source>
        <strain evidence="4">ATCC 43054 / DSM 2088 / JCM 10308 / V24 S</strain>
    </source>
</reference>
<dbReference type="SUPFAM" id="SSF143560">
    <property type="entry name" value="MK0786-like"/>
    <property type="match status" value="1"/>
</dbReference>
<dbReference type="Proteomes" id="UP000002315">
    <property type="component" value="Chromosome"/>
</dbReference>
<comment type="pathway">
    <text evidence="1">Cofactor biosynthesis; 5,6,7,8-tetrahydromethanopterin biosynthesis.</text>
</comment>
<dbReference type="KEGG" id="mfv:Mfer_1148"/>
<gene>
    <name evidence="1" type="primary">mptD</name>
    <name evidence="3" type="ordered locus">Mfer_1148</name>
</gene>
<comment type="function">
    <text evidence="1">Catalyzes the conversion of 7,8-dihydroneopterin (H2Neo) to 6-hydroxymethyl-7,8-dihydropterin (6-HMD).</text>
</comment>
<name>E3GWG9_METFV</name>